<keyword evidence="2" id="KW-0695">RNA-directed DNA polymerase</keyword>
<organism evidence="2 3">
    <name type="scientific">Trichonephila clavipes</name>
    <name type="common">Golden silk orbweaver</name>
    <name type="synonym">Nephila clavipes</name>
    <dbReference type="NCBI Taxonomy" id="2585209"/>
    <lineage>
        <taxon>Eukaryota</taxon>
        <taxon>Metazoa</taxon>
        <taxon>Ecdysozoa</taxon>
        <taxon>Arthropoda</taxon>
        <taxon>Chelicerata</taxon>
        <taxon>Arachnida</taxon>
        <taxon>Araneae</taxon>
        <taxon>Araneomorphae</taxon>
        <taxon>Entelegynae</taxon>
        <taxon>Araneoidea</taxon>
        <taxon>Nephilidae</taxon>
        <taxon>Trichonephila</taxon>
    </lineage>
</organism>
<accession>A0A8X6S7K8</accession>
<dbReference type="GO" id="GO:0008270">
    <property type="term" value="F:zinc ion binding"/>
    <property type="evidence" value="ECO:0007669"/>
    <property type="project" value="InterPro"/>
</dbReference>
<keyword evidence="2" id="KW-0548">Nucleotidyltransferase</keyword>
<dbReference type="PANTHER" id="PTHR19446">
    <property type="entry name" value="REVERSE TRANSCRIPTASES"/>
    <property type="match status" value="1"/>
</dbReference>
<evidence type="ECO:0000259" key="1">
    <source>
        <dbReference type="SMART" id="SM00343"/>
    </source>
</evidence>
<feature type="domain" description="CCHC-type" evidence="1">
    <location>
        <begin position="500"/>
        <end position="516"/>
    </location>
</feature>
<dbReference type="Proteomes" id="UP000887159">
    <property type="component" value="Unassembled WGS sequence"/>
</dbReference>
<sequence length="775" mass="87614">MLNFEVDDDLHNTDHFPLLVSPRMLMWNASCQQAKKEQKRAWGIFRRYPTTDNLIVFKRAEALARRIRRQCQRESWIKYVSSITSSTTSQQLWRKVKAANGLYREFNIPILETSTALYSSPLDVANLIGKTFASVSTSDSYSPALQATKNRLVRTPINFRCRQPLPYNCDFDMFELKMALSSAHNTSPGLDGISYELLRHLNEDSLVSLLYLFNRIWREQVYPTQWQEAIVIPILKPGKDPKNPLSCRPIALTSCLCKTLERMVNARFVYQLEKNRCIPLFQSGFRVSAVPGFLPDDRHTASLVGLRGGWRHAKDEVFYAYLWIRICCARVKGLVLPTLTVDQIAAHSRFLLISLPNKEMSNKSPFAIHKAILGIGGEPKSIKRLRAGDLLIETISDLQTKSFLLAKTFLNSPVNVSPHKTLNSCSGVISEPDLLSTPESEILEGFSNQGVIQVRRISGDSNIIPTKHLILTFNSPKLPTTVKAGYLNCKIRAYIPNPLRCFKCQRFGHSQIACRGQLTCSRCASVGHSSADCSLAQKCVNCSQPHSSDSKQCPKWKTEKEIQAIKTNRNISYLEARKLIAPQLSQTYAQVAKPSTFTSTTQTDENITHIKCPPLQLLQPLLSVPQPDKSNSVSALSSLPLRQTSYLPHLLTHLPLMICLPLLELLPQSYPLPRPTPLFNHPLHLIYRIPRKSQKSEGENEKRNTEKMKDTVFEIKMAQHRPRKPASVEYTTDEEDTIVYDMGEEIESPKNGSTVGESKKDIAKYTCITPTKYKK</sequence>
<dbReference type="InterPro" id="IPR036875">
    <property type="entry name" value="Znf_CCHC_sf"/>
</dbReference>
<dbReference type="GO" id="GO:0003676">
    <property type="term" value="F:nucleic acid binding"/>
    <property type="evidence" value="ECO:0007669"/>
    <property type="project" value="InterPro"/>
</dbReference>
<gene>
    <name evidence="2" type="primary">X-elementORF2_544</name>
    <name evidence="2" type="ORF">TNCV_3131991</name>
</gene>
<dbReference type="SMART" id="SM00343">
    <property type="entry name" value="ZnF_C2HC"/>
    <property type="match status" value="2"/>
</dbReference>
<evidence type="ECO:0000313" key="2">
    <source>
        <dbReference type="EMBL" id="GFY03441.1"/>
    </source>
</evidence>
<dbReference type="SUPFAM" id="SSF57756">
    <property type="entry name" value="Retrovirus zinc finger-like domains"/>
    <property type="match status" value="1"/>
</dbReference>
<reference evidence="2" key="1">
    <citation type="submission" date="2020-08" db="EMBL/GenBank/DDBJ databases">
        <title>Multicomponent nature underlies the extraordinary mechanical properties of spider dragline silk.</title>
        <authorList>
            <person name="Kono N."/>
            <person name="Nakamura H."/>
            <person name="Mori M."/>
            <person name="Yoshida Y."/>
            <person name="Ohtoshi R."/>
            <person name="Malay A.D."/>
            <person name="Moran D.A.P."/>
            <person name="Tomita M."/>
            <person name="Numata K."/>
            <person name="Arakawa K."/>
        </authorList>
    </citation>
    <scope>NUCLEOTIDE SEQUENCE</scope>
</reference>
<keyword evidence="3" id="KW-1185">Reference proteome</keyword>
<evidence type="ECO:0000313" key="3">
    <source>
        <dbReference type="Proteomes" id="UP000887159"/>
    </source>
</evidence>
<protein>
    <submittedName>
        <fullName evidence="2">Putative RNA-directed DNA polymerase from transposon X-element</fullName>
    </submittedName>
</protein>
<dbReference type="AlphaFoldDB" id="A0A8X6S7K8"/>
<dbReference type="Gene3D" id="4.10.60.10">
    <property type="entry name" value="Zinc finger, CCHC-type"/>
    <property type="match status" value="1"/>
</dbReference>
<name>A0A8X6S7K8_TRICX</name>
<keyword evidence="2" id="KW-0808">Transferase</keyword>
<dbReference type="EMBL" id="BMAU01021237">
    <property type="protein sequence ID" value="GFY03441.1"/>
    <property type="molecule type" value="Genomic_DNA"/>
</dbReference>
<dbReference type="InterPro" id="IPR001878">
    <property type="entry name" value="Znf_CCHC"/>
</dbReference>
<comment type="caution">
    <text evidence="2">The sequence shown here is derived from an EMBL/GenBank/DDBJ whole genome shotgun (WGS) entry which is preliminary data.</text>
</comment>
<dbReference type="GO" id="GO:0003964">
    <property type="term" value="F:RNA-directed DNA polymerase activity"/>
    <property type="evidence" value="ECO:0007669"/>
    <property type="project" value="UniProtKB-KW"/>
</dbReference>
<proteinExistence type="predicted"/>
<feature type="domain" description="CCHC-type" evidence="1">
    <location>
        <begin position="519"/>
        <end position="535"/>
    </location>
</feature>